<keyword evidence="3" id="KW-1185">Reference proteome</keyword>
<sequence>MIKYIKRKILKKQLKKTFKEYGFEIKKFQVNPFGTIEYAQWLHPFEQPKNITASNVLFYQKLAHKGSFIIDIGAHTGDTTVPMALAVGKEGKVLGLEPNKFVYKILEQNSQLNTQFTNIIPQCFAATDKNGSFTFNYSDASFCNGGFLSQIKHQKHNHNYILEVEGKNLQEYLLKNHANDLNNLSLIKVDAEGYDKEILKTIPKILSQYQPSLMIECYKRLNKEERLELFDIVHQHGYQLFHIDNFELFDDLKEIKRENMMDKKHFEILAIHKSKEI</sequence>
<feature type="domain" description="Methyltransferase FkbM" evidence="1">
    <location>
        <begin position="71"/>
        <end position="240"/>
    </location>
</feature>
<reference evidence="2 3" key="1">
    <citation type="submission" date="2024-05" db="EMBL/GenBank/DDBJ databases">
        <authorList>
            <person name="Duchaud E."/>
        </authorList>
    </citation>
    <scope>NUCLEOTIDE SEQUENCE [LARGE SCALE GENOMIC DNA]</scope>
    <source>
        <strain evidence="2">Ena-SAMPLE-TAB-13-05-2024-13:56:06:370-140305</strain>
    </source>
</reference>
<dbReference type="InterPro" id="IPR006342">
    <property type="entry name" value="FkbM_mtfrase"/>
</dbReference>
<dbReference type="Pfam" id="PF05050">
    <property type="entry name" value="Methyltransf_21"/>
    <property type="match status" value="1"/>
</dbReference>
<dbReference type="InterPro" id="IPR052514">
    <property type="entry name" value="SAM-dependent_MTase"/>
</dbReference>
<evidence type="ECO:0000313" key="2">
    <source>
        <dbReference type="EMBL" id="CAL2104975.1"/>
    </source>
</evidence>
<organism evidence="2 3">
    <name type="scientific">Tenacibaculum vairaonense</name>
    <dbReference type="NCBI Taxonomy" id="3137860"/>
    <lineage>
        <taxon>Bacteria</taxon>
        <taxon>Pseudomonadati</taxon>
        <taxon>Bacteroidota</taxon>
        <taxon>Flavobacteriia</taxon>
        <taxon>Flavobacteriales</taxon>
        <taxon>Flavobacteriaceae</taxon>
        <taxon>Tenacibaculum</taxon>
    </lineage>
</organism>
<evidence type="ECO:0000313" key="3">
    <source>
        <dbReference type="Proteomes" id="UP001497602"/>
    </source>
</evidence>
<dbReference type="RefSeq" id="WP_348736720.1">
    <property type="nucleotide sequence ID" value="NZ_CAXJRC010000002.1"/>
</dbReference>
<dbReference type="PANTHER" id="PTHR34203">
    <property type="entry name" value="METHYLTRANSFERASE, FKBM FAMILY PROTEIN"/>
    <property type="match status" value="1"/>
</dbReference>
<dbReference type="EMBL" id="CAXJRC010000002">
    <property type="protein sequence ID" value="CAL2104975.1"/>
    <property type="molecule type" value="Genomic_DNA"/>
</dbReference>
<proteinExistence type="predicted"/>
<name>A0ABM9PH96_9FLAO</name>
<evidence type="ECO:0000259" key="1">
    <source>
        <dbReference type="Pfam" id="PF05050"/>
    </source>
</evidence>
<accession>A0ABM9PH96</accession>
<comment type="caution">
    <text evidence="2">The sequence shown here is derived from an EMBL/GenBank/DDBJ whole genome shotgun (WGS) entry which is preliminary data.</text>
</comment>
<dbReference type="InterPro" id="IPR029063">
    <property type="entry name" value="SAM-dependent_MTases_sf"/>
</dbReference>
<protein>
    <submittedName>
        <fullName evidence="2">Methyltransf_21 domain-containing protein</fullName>
    </submittedName>
</protein>
<dbReference type="PANTHER" id="PTHR34203:SF15">
    <property type="entry name" value="SLL1173 PROTEIN"/>
    <property type="match status" value="1"/>
</dbReference>
<dbReference type="Gene3D" id="3.40.50.150">
    <property type="entry name" value="Vaccinia Virus protein VP39"/>
    <property type="match status" value="1"/>
</dbReference>
<dbReference type="NCBIfam" id="TIGR01444">
    <property type="entry name" value="fkbM_fam"/>
    <property type="match status" value="1"/>
</dbReference>
<dbReference type="Proteomes" id="UP001497602">
    <property type="component" value="Unassembled WGS sequence"/>
</dbReference>
<gene>
    <name evidence="2" type="ORF">T190115A13A_110111</name>
</gene>
<dbReference type="SUPFAM" id="SSF53335">
    <property type="entry name" value="S-adenosyl-L-methionine-dependent methyltransferases"/>
    <property type="match status" value="1"/>
</dbReference>